<gene>
    <name evidence="2" type="ORF">GPUH_LOCUS15164</name>
</gene>
<organism evidence="4">
    <name type="scientific">Gongylonema pulchrum</name>
    <dbReference type="NCBI Taxonomy" id="637853"/>
    <lineage>
        <taxon>Eukaryota</taxon>
        <taxon>Metazoa</taxon>
        <taxon>Ecdysozoa</taxon>
        <taxon>Nematoda</taxon>
        <taxon>Chromadorea</taxon>
        <taxon>Rhabditida</taxon>
        <taxon>Spirurina</taxon>
        <taxon>Spiruromorpha</taxon>
        <taxon>Spiruroidea</taxon>
        <taxon>Gongylonematidae</taxon>
        <taxon>Gongylonema</taxon>
    </lineage>
</organism>
<dbReference type="OrthoDB" id="5808918at2759"/>
<dbReference type="AlphaFoldDB" id="A0A183E2H3"/>
<dbReference type="WBParaSite" id="GPUH_0001518401-mRNA-1">
    <property type="protein sequence ID" value="GPUH_0001518401-mRNA-1"/>
    <property type="gene ID" value="GPUH_0001518401"/>
</dbReference>
<evidence type="ECO:0000313" key="3">
    <source>
        <dbReference type="Proteomes" id="UP000271098"/>
    </source>
</evidence>
<evidence type="ECO:0000313" key="2">
    <source>
        <dbReference type="EMBL" id="VDN25488.1"/>
    </source>
</evidence>
<reference evidence="2 3" key="2">
    <citation type="submission" date="2018-11" db="EMBL/GenBank/DDBJ databases">
        <authorList>
            <consortium name="Pathogen Informatics"/>
        </authorList>
    </citation>
    <scope>NUCLEOTIDE SEQUENCE [LARGE SCALE GENOMIC DNA]</scope>
</reference>
<dbReference type="EMBL" id="UYRT01082102">
    <property type="protein sequence ID" value="VDN25488.1"/>
    <property type="molecule type" value="Genomic_DNA"/>
</dbReference>
<sequence length="159" mass="18082">MGKMPNAHNNSSDYQAGNWFCSEPWHFFELPVLNRDRNDSKVLILYPTAKELLAARDEARRQWQIHKQMQTKDPNAPALPGTSEEDLAKEAENAVRVYLLAQDNEQAESDEEENAAHFIPLDEKEDAVHFVPLDEQEDAAHFATLDEGDFITVNSDDAE</sequence>
<name>A0A183E2H3_9BILA</name>
<proteinExistence type="predicted"/>
<reference evidence="4" key="1">
    <citation type="submission" date="2016-06" db="UniProtKB">
        <authorList>
            <consortium name="WormBaseParasite"/>
        </authorList>
    </citation>
    <scope>IDENTIFICATION</scope>
</reference>
<evidence type="ECO:0000256" key="1">
    <source>
        <dbReference type="SAM" id="MobiDB-lite"/>
    </source>
</evidence>
<feature type="region of interest" description="Disordered" evidence="1">
    <location>
        <begin position="65"/>
        <end position="87"/>
    </location>
</feature>
<protein>
    <submittedName>
        <fullName evidence="4">Transcription termination/antitermination protein NusG</fullName>
    </submittedName>
</protein>
<accession>A0A183E2H3</accession>
<keyword evidence="3" id="KW-1185">Reference proteome</keyword>
<evidence type="ECO:0000313" key="4">
    <source>
        <dbReference type="WBParaSite" id="GPUH_0001518401-mRNA-1"/>
    </source>
</evidence>
<dbReference type="Proteomes" id="UP000271098">
    <property type="component" value="Unassembled WGS sequence"/>
</dbReference>